<organism evidence="2 3">
    <name type="scientific">Tanacetum coccineum</name>
    <dbReference type="NCBI Taxonomy" id="301880"/>
    <lineage>
        <taxon>Eukaryota</taxon>
        <taxon>Viridiplantae</taxon>
        <taxon>Streptophyta</taxon>
        <taxon>Embryophyta</taxon>
        <taxon>Tracheophyta</taxon>
        <taxon>Spermatophyta</taxon>
        <taxon>Magnoliopsida</taxon>
        <taxon>eudicotyledons</taxon>
        <taxon>Gunneridae</taxon>
        <taxon>Pentapetalae</taxon>
        <taxon>asterids</taxon>
        <taxon>campanulids</taxon>
        <taxon>Asterales</taxon>
        <taxon>Asteraceae</taxon>
        <taxon>Asteroideae</taxon>
        <taxon>Anthemideae</taxon>
        <taxon>Anthemidinae</taxon>
        <taxon>Tanacetum</taxon>
    </lineage>
</organism>
<dbReference type="Proteomes" id="UP001151760">
    <property type="component" value="Unassembled WGS sequence"/>
</dbReference>
<evidence type="ECO:0000313" key="2">
    <source>
        <dbReference type="EMBL" id="GJU02110.1"/>
    </source>
</evidence>
<feature type="compositionally biased region" description="Basic and acidic residues" evidence="1">
    <location>
        <begin position="45"/>
        <end position="58"/>
    </location>
</feature>
<comment type="caution">
    <text evidence="2">The sequence shown here is derived from an EMBL/GenBank/DDBJ whole genome shotgun (WGS) entry which is preliminary data.</text>
</comment>
<reference evidence="2" key="2">
    <citation type="submission" date="2022-01" db="EMBL/GenBank/DDBJ databases">
        <authorList>
            <person name="Yamashiro T."/>
            <person name="Shiraishi A."/>
            <person name="Satake H."/>
            <person name="Nakayama K."/>
        </authorList>
    </citation>
    <scope>NUCLEOTIDE SEQUENCE</scope>
</reference>
<gene>
    <name evidence="2" type="ORF">Tco_1112448</name>
</gene>
<keyword evidence="3" id="KW-1185">Reference proteome</keyword>
<feature type="region of interest" description="Disordered" evidence="1">
    <location>
        <begin position="21"/>
        <end position="58"/>
    </location>
</feature>
<proteinExistence type="predicted"/>
<dbReference type="EMBL" id="BQNB010021028">
    <property type="protein sequence ID" value="GJU02110.1"/>
    <property type="molecule type" value="Genomic_DNA"/>
</dbReference>
<reference evidence="2" key="1">
    <citation type="journal article" date="2022" name="Int. J. Mol. Sci.">
        <title>Draft Genome of Tanacetum Coccineum: Genomic Comparison of Closely Related Tanacetum-Family Plants.</title>
        <authorList>
            <person name="Yamashiro T."/>
            <person name="Shiraishi A."/>
            <person name="Nakayama K."/>
            <person name="Satake H."/>
        </authorList>
    </citation>
    <scope>NUCLEOTIDE SEQUENCE</scope>
</reference>
<name>A0ABQ5IQV4_9ASTR</name>
<protein>
    <submittedName>
        <fullName evidence="2">Uncharacterized protein</fullName>
    </submittedName>
</protein>
<evidence type="ECO:0000313" key="3">
    <source>
        <dbReference type="Proteomes" id="UP001151760"/>
    </source>
</evidence>
<sequence>MPERLQKPDATKMTMDQFTKHLTKTTSSIFSPTPPRELIPPRDPTPPRDESKRKEKELGILPPLELSTFGVLINDKKRKRSSEILKEVFMNKDIVVDEMHRNLVFPSEVERRKGLVIMELESDAREDVVEPRIIVKDNFDGLGQHM</sequence>
<accession>A0ABQ5IQV4</accession>
<evidence type="ECO:0000256" key="1">
    <source>
        <dbReference type="SAM" id="MobiDB-lite"/>
    </source>
</evidence>
<feature type="compositionally biased region" description="Pro residues" evidence="1">
    <location>
        <begin position="32"/>
        <end position="44"/>
    </location>
</feature>